<dbReference type="PIRSF" id="PIRSF006698">
    <property type="entry name" value="Septin"/>
    <property type="match status" value="1"/>
</dbReference>
<keyword evidence="5 8" id="KW-0342">GTP-binding</keyword>
<sequence>MVVELDTRDSEIENGAPIAVEERISHPALNLDARQLELKGYVGFSNLPQQLIEKIKKRGCTFNIMCVGETGIGKSTLMESLFNQSFELDPCSHELNRVELRERNFEVEERDILLKLALVETAGFGDQMDKENSVRVIVDYLNNKYEMYLQEELRVKRNLRLYHDTRIHACLYFISPTGHGLKALDVYAMKQLGKKVNVIPVIAKADTISKEELKRFKCKILEEIRSNDIEIYHFPEDDSNAAEENAIFNSVVPFAVVGSTDFVKKGDQLVRARQYPWGIVEVENEDHCDFLKLRAALIRVNIAHLVDRTHTLLYEKYRCVRLKELGVKDGDIGPGMMQAYKMRKSELLAQVQSTESEVRERFVQKIKAKELELKEKEREIQEKMETQNREFQLEMQRLDEKCRQVDKEIMDFEHAKQQFLLTKTKKK</sequence>
<comment type="similarity">
    <text evidence="7 8">Belongs to the TRAFAC class TrmE-Era-EngA-EngB-Septin-like GTPase superfamily. Septin GTPase family.</text>
</comment>
<dbReference type="Pfam" id="PF00735">
    <property type="entry name" value="Septin"/>
    <property type="match status" value="1"/>
</dbReference>
<comment type="caution">
    <text evidence="11">The sequence shown here is derived from an EMBL/GenBank/DDBJ whole genome shotgun (WGS) entry which is preliminary data.</text>
</comment>
<evidence type="ECO:0000256" key="9">
    <source>
        <dbReference type="SAM" id="Coils"/>
    </source>
</evidence>
<evidence type="ECO:0000256" key="7">
    <source>
        <dbReference type="PIRNR" id="PIRNR006698"/>
    </source>
</evidence>
<accession>A0A0V0RVZ2</accession>
<keyword evidence="6" id="KW-0206">Cytoskeleton</keyword>
<evidence type="ECO:0000259" key="10">
    <source>
        <dbReference type="PROSITE" id="PS51719"/>
    </source>
</evidence>
<keyword evidence="3 8" id="KW-0547">Nucleotide-binding</keyword>
<dbReference type="STRING" id="6336.A0A0V0RVZ2"/>
<dbReference type="InterPro" id="IPR016491">
    <property type="entry name" value="Septin"/>
</dbReference>
<evidence type="ECO:0000256" key="3">
    <source>
        <dbReference type="ARBA" id="ARBA00022741"/>
    </source>
</evidence>
<feature type="domain" description="Septin-type G" evidence="10">
    <location>
        <begin position="58"/>
        <end position="324"/>
    </location>
</feature>
<dbReference type="GO" id="GO:0005525">
    <property type="term" value="F:GTP binding"/>
    <property type="evidence" value="ECO:0007669"/>
    <property type="project" value="UniProtKB-UniRule"/>
</dbReference>
<dbReference type="InterPro" id="IPR030379">
    <property type="entry name" value="G_SEPTIN_dom"/>
</dbReference>
<evidence type="ECO:0000256" key="4">
    <source>
        <dbReference type="ARBA" id="ARBA00023054"/>
    </source>
</evidence>
<dbReference type="PANTHER" id="PTHR18884">
    <property type="entry name" value="SEPTIN"/>
    <property type="match status" value="1"/>
</dbReference>
<dbReference type="SUPFAM" id="SSF52540">
    <property type="entry name" value="P-loop containing nucleoside triphosphate hydrolases"/>
    <property type="match status" value="1"/>
</dbReference>
<proteinExistence type="inferred from homology"/>
<evidence type="ECO:0000256" key="1">
    <source>
        <dbReference type="ARBA" id="ARBA00004245"/>
    </source>
</evidence>
<evidence type="ECO:0000256" key="5">
    <source>
        <dbReference type="ARBA" id="ARBA00023134"/>
    </source>
</evidence>
<dbReference type="Gene3D" id="3.40.50.300">
    <property type="entry name" value="P-loop containing nucleotide triphosphate hydrolases"/>
    <property type="match status" value="1"/>
</dbReference>
<evidence type="ECO:0000256" key="6">
    <source>
        <dbReference type="ARBA" id="ARBA00023212"/>
    </source>
</evidence>
<dbReference type="CDD" id="cd01850">
    <property type="entry name" value="CDC_Septin"/>
    <property type="match status" value="1"/>
</dbReference>
<keyword evidence="4 9" id="KW-0175">Coiled coil</keyword>
<name>A0A0V0RVZ2_9BILA</name>
<dbReference type="AlphaFoldDB" id="A0A0V0RVZ2"/>
<evidence type="ECO:0000256" key="2">
    <source>
        <dbReference type="ARBA" id="ARBA00022490"/>
    </source>
</evidence>
<dbReference type="GO" id="GO:0005856">
    <property type="term" value="C:cytoskeleton"/>
    <property type="evidence" value="ECO:0007669"/>
    <property type="project" value="UniProtKB-SubCell"/>
</dbReference>
<dbReference type="EMBL" id="JYDL01000069">
    <property type="protein sequence ID" value="KRX18664.1"/>
    <property type="molecule type" value="Genomic_DNA"/>
</dbReference>
<protein>
    <recommendedName>
        <fullName evidence="7">Septin</fullName>
    </recommendedName>
</protein>
<gene>
    <name evidence="11" type="primary">sept8-b</name>
    <name evidence="11" type="ORF">T07_2824</name>
</gene>
<comment type="subcellular location">
    <subcellularLocation>
        <location evidence="1">Cytoplasm</location>
        <location evidence="1">Cytoskeleton</location>
    </subcellularLocation>
</comment>
<reference evidence="11 12" key="1">
    <citation type="submission" date="2015-01" db="EMBL/GenBank/DDBJ databases">
        <title>Evolution of Trichinella species and genotypes.</title>
        <authorList>
            <person name="Korhonen P.K."/>
            <person name="Edoardo P."/>
            <person name="Giuseppe L.R."/>
            <person name="Gasser R.B."/>
        </authorList>
    </citation>
    <scope>NUCLEOTIDE SEQUENCE [LARGE SCALE GENOMIC DNA]</scope>
    <source>
        <strain evidence="11">ISS37</strain>
    </source>
</reference>
<dbReference type="PROSITE" id="PS51719">
    <property type="entry name" value="G_SEPTIN"/>
    <property type="match status" value="1"/>
</dbReference>
<dbReference type="OrthoDB" id="416553at2759"/>
<organism evidence="11 12">
    <name type="scientific">Trichinella nelsoni</name>
    <dbReference type="NCBI Taxonomy" id="6336"/>
    <lineage>
        <taxon>Eukaryota</taxon>
        <taxon>Metazoa</taxon>
        <taxon>Ecdysozoa</taxon>
        <taxon>Nematoda</taxon>
        <taxon>Enoplea</taxon>
        <taxon>Dorylaimia</taxon>
        <taxon>Trichinellida</taxon>
        <taxon>Trichinellidae</taxon>
        <taxon>Trichinella</taxon>
    </lineage>
</organism>
<evidence type="ECO:0000313" key="12">
    <source>
        <dbReference type="Proteomes" id="UP000054630"/>
    </source>
</evidence>
<dbReference type="InterPro" id="IPR027417">
    <property type="entry name" value="P-loop_NTPase"/>
</dbReference>
<keyword evidence="2" id="KW-0963">Cytoplasm</keyword>
<evidence type="ECO:0000313" key="11">
    <source>
        <dbReference type="EMBL" id="KRX18664.1"/>
    </source>
</evidence>
<evidence type="ECO:0000256" key="8">
    <source>
        <dbReference type="RuleBase" id="RU004560"/>
    </source>
</evidence>
<dbReference type="Proteomes" id="UP000054630">
    <property type="component" value="Unassembled WGS sequence"/>
</dbReference>
<feature type="coiled-coil region" evidence="9">
    <location>
        <begin position="337"/>
        <end position="415"/>
    </location>
</feature>
<dbReference type="FunFam" id="3.40.50.300:FF:002048">
    <property type="entry name" value="Septin 6"/>
    <property type="match status" value="1"/>
</dbReference>
<keyword evidence="12" id="KW-1185">Reference proteome</keyword>